<dbReference type="GO" id="GO:0016020">
    <property type="term" value="C:membrane"/>
    <property type="evidence" value="ECO:0007669"/>
    <property type="project" value="UniProtKB-SubCell"/>
</dbReference>
<comment type="subcellular location">
    <subcellularLocation>
        <location evidence="1">Membrane</location>
        <topology evidence="1">Multi-pass membrane protein</topology>
    </subcellularLocation>
</comment>
<feature type="transmembrane region" description="Helical" evidence="6">
    <location>
        <begin position="360"/>
        <end position="377"/>
    </location>
</feature>
<feature type="transmembrane region" description="Helical" evidence="6">
    <location>
        <begin position="90"/>
        <end position="113"/>
    </location>
</feature>
<dbReference type="InterPro" id="IPR058842">
    <property type="entry name" value="DCST1_C"/>
</dbReference>
<evidence type="ECO:0000256" key="2">
    <source>
        <dbReference type="ARBA" id="ARBA00022692"/>
    </source>
</evidence>
<dbReference type="InterPro" id="IPR012858">
    <property type="entry name" value="DC_STAMP-like"/>
</dbReference>
<gene>
    <name evidence="9" type="ORF">AOXY_G28305</name>
</gene>
<sequence length="781" mass="88882">MGDSLKDKLSQEACIKTLCCCCLQFDSSKSPADLESGAAGGARRKRRKRQPQIRRPAPLKEAVRSLGGFFFGLVLSSCYAGMVLFVHSYSMWYCLLSTITIAAFCSFGMGLSVRIRSNVFLMLPMICSKEGKNFLLFMAFTLAIQGPMMNILDNFERAAEAVSCGVELALNQTKELVEKVTTPLAPVLNKIKNISKNAKVVADKVRRFLKSLMSSVKHVARILRNVLHFLVNIGEICNDQLGSPYRKCIKIFDDARADCLDVMSFFGFLCYIVDIFKPLCGLAYIIQLFCIIPTYIMGRIREKTSNPVMAAFEKMKDEFEFNISSSSHFSMHFNKSKSIFQVAADIMEEVSVELDKFQEFIGIFGYATLFLMFYMYLQAVLYRKKYLFQDDYDNNYITNEFVEMDIMRAQRDKSTVLPLSQDEALKYVRPCSLYMTGRERRTYIWNITNVFRHMLICSLVVVIDYIIFWIFDMVRYYLQGEIIARAPVQIAIDINGSGYAADIYKDIVASFDVLQQANISVLSKKCRMNPAEPDYMGYLIIGGLYGMSFFIVVAGNYVTRLRRFVCASYYPSRERERICFLYNQILSKRTSLVTALMQTIKKNKADEGHTSMLMALGAKFPGCGRLVEFMGVYQSYCMACGKVAEGKYTSVFVTCITPGCKGLYCTQCFKKLNNICTICMSPLTFEDDNEEELDSSDEEKVKLWISAMKAMKNMELEKKRELRKLLKRRIKEALRKKVDKGGQGLPKELLKRTAATQGEERSESDTSSNISSQSSDSSRYS</sequence>
<dbReference type="Pfam" id="PF07782">
    <property type="entry name" value="DC_STAMP"/>
    <property type="match status" value="1"/>
</dbReference>
<dbReference type="Proteomes" id="UP001230051">
    <property type="component" value="Unassembled WGS sequence"/>
</dbReference>
<reference evidence="9" key="1">
    <citation type="submission" date="2022-02" db="EMBL/GenBank/DDBJ databases">
        <title>Atlantic sturgeon de novo genome assembly.</title>
        <authorList>
            <person name="Stock M."/>
            <person name="Klopp C."/>
            <person name="Guiguen Y."/>
            <person name="Cabau C."/>
            <person name="Parinello H."/>
            <person name="Santidrian Yebra-Pimentel E."/>
            <person name="Kuhl H."/>
            <person name="Dirks R.P."/>
            <person name="Guessner J."/>
            <person name="Wuertz S."/>
            <person name="Du K."/>
            <person name="Schartl M."/>
        </authorList>
    </citation>
    <scope>NUCLEOTIDE SEQUENCE</scope>
    <source>
        <strain evidence="9">STURGEONOMICS-FGT-2020</strain>
        <tissue evidence="9">Whole blood</tissue>
    </source>
</reference>
<name>A0AAD8CN95_ACIOX</name>
<evidence type="ECO:0000313" key="10">
    <source>
        <dbReference type="Proteomes" id="UP001230051"/>
    </source>
</evidence>
<evidence type="ECO:0000256" key="1">
    <source>
        <dbReference type="ARBA" id="ARBA00004141"/>
    </source>
</evidence>
<keyword evidence="2 6" id="KW-0812">Transmembrane</keyword>
<feature type="domain" description="Dendritic cell-specific transmembrane protein-like" evidence="7">
    <location>
        <begin position="392"/>
        <end position="582"/>
    </location>
</feature>
<dbReference type="AlphaFoldDB" id="A0AAD8CN95"/>
<evidence type="ECO:0000259" key="7">
    <source>
        <dbReference type="Pfam" id="PF07782"/>
    </source>
</evidence>
<evidence type="ECO:0000256" key="6">
    <source>
        <dbReference type="SAM" id="Phobius"/>
    </source>
</evidence>
<dbReference type="EMBL" id="JAGXEW010000034">
    <property type="protein sequence ID" value="KAK1154767.1"/>
    <property type="molecule type" value="Genomic_DNA"/>
</dbReference>
<feature type="transmembrane region" description="Helical" evidence="6">
    <location>
        <begin position="450"/>
        <end position="471"/>
    </location>
</feature>
<evidence type="ECO:0000259" key="8">
    <source>
        <dbReference type="Pfam" id="PF26037"/>
    </source>
</evidence>
<dbReference type="PANTHER" id="PTHR21041">
    <property type="entry name" value="DENDRITIC CELL-SPECIFIC TRANSMEMBRANE PROTEIN"/>
    <property type="match status" value="1"/>
</dbReference>
<keyword evidence="4 6" id="KW-0472">Membrane</keyword>
<evidence type="ECO:0000313" key="9">
    <source>
        <dbReference type="EMBL" id="KAK1154767.1"/>
    </source>
</evidence>
<feature type="region of interest" description="Disordered" evidence="5">
    <location>
        <begin position="31"/>
        <end position="54"/>
    </location>
</feature>
<organism evidence="9 10">
    <name type="scientific">Acipenser oxyrinchus oxyrinchus</name>
    <dbReference type="NCBI Taxonomy" id="40147"/>
    <lineage>
        <taxon>Eukaryota</taxon>
        <taxon>Metazoa</taxon>
        <taxon>Chordata</taxon>
        <taxon>Craniata</taxon>
        <taxon>Vertebrata</taxon>
        <taxon>Euteleostomi</taxon>
        <taxon>Actinopterygii</taxon>
        <taxon>Chondrostei</taxon>
        <taxon>Acipenseriformes</taxon>
        <taxon>Acipenseridae</taxon>
        <taxon>Acipenser</taxon>
    </lineage>
</organism>
<keyword evidence="10" id="KW-1185">Reference proteome</keyword>
<feature type="region of interest" description="Disordered" evidence="5">
    <location>
        <begin position="737"/>
        <end position="781"/>
    </location>
</feature>
<feature type="domain" description="E3 ubiquitin-protein ligase DCST1-like C-terminal" evidence="8">
    <location>
        <begin position="636"/>
        <end position="682"/>
    </location>
</feature>
<evidence type="ECO:0000256" key="3">
    <source>
        <dbReference type="ARBA" id="ARBA00022989"/>
    </source>
</evidence>
<dbReference type="Pfam" id="PF26037">
    <property type="entry name" value="zf-RING_DCST1_C"/>
    <property type="match status" value="1"/>
</dbReference>
<dbReference type="InterPro" id="IPR051856">
    <property type="entry name" value="CSR-E3_Ligase_Protein"/>
</dbReference>
<comment type="caution">
    <text evidence="9">The sequence shown here is derived from an EMBL/GenBank/DDBJ whole genome shotgun (WGS) entry which is preliminary data.</text>
</comment>
<proteinExistence type="predicted"/>
<dbReference type="PANTHER" id="PTHR21041:SF6">
    <property type="entry name" value="DC-STAMP DOMAIN-CONTAINING PROTEIN 2"/>
    <property type="match status" value="1"/>
</dbReference>
<evidence type="ECO:0008006" key="11">
    <source>
        <dbReference type="Google" id="ProtNLM"/>
    </source>
</evidence>
<feature type="transmembrane region" description="Helical" evidence="6">
    <location>
        <begin position="62"/>
        <end position="84"/>
    </location>
</feature>
<feature type="transmembrane region" description="Helical" evidence="6">
    <location>
        <begin position="535"/>
        <end position="558"/>
    </location>
</feature>
<evidence type="ECO:0000256" key="4">
    <source>
        <dbReference type="ARBA" id="ARBA00023136"/>
    </source>
</evidence>
<accession>A0AAD8CN95</accession>
<keyword evidence="3 6" id="KW-1133">Transmembrane helix</keyword>
<protein>
    <recommendedName>
        <fullName evidence="11">DC-STAMP domain-containing protein 2</fullName>
    </recommendedName>
</protein>
<feature type="compositionally biased region" description="Basic residues" evidence="5">
    <location>
        <begin position="42"/>
        <end position="52"/>
    </location>
</feature>
<evidence type="ECO:0000256" key="5">
    <source>
        <dbReference type="SAM" id="MobiDB-lite"/>
    </source>
</evidence>
<feature type="compositionally biased region" description="Low complexity" evidence="5">
    <location>
        <begin position="765"/>
        <end position="781"/>
    </location>
</feature>
<dbReference type="Pfam" id="PF26039">
    <property type="entry name" value="Dcst2"/>
    <property type="match status" value="1"/>
</dbReference>